<dbReference type="AlphaFoldDB" id="A0AAD2AY12"/>
<dbReference type="EMBL" id="CAUDKV010000031">
    <property type="protein sequence ID" value="CAJ0897969.1"/>
    <property type="molecule type" value="Genomic_DNA"/>
</dbReference>
<keyword evidence="6" id="KW-1185">Reference proteome</keyword>
<protein>
    <recommendedName>
        <fullName evidence="2">DUF7210 domain-containing protein</fullName>
    </recommendedName>
</protein>
<dbReference type="EMBL" id="CATVXE010000019">
    <property type="protein sequence ID" value="CAJ0692263.1"/>
    <property type="molecule type" value="Genomic_DNA"/>
</dbReference>
<feature type="region of interest" description="Disordered" evidence="1">
    <location>
        <begin position="44"/>
        <end position="70"/>
    </location>
</feature>
<proteinExistence type="predicted"/>
<feature type="compositionally biased region" description="Basic and acidic residues" evidence="1">
    <location>
        <begin position="54"/>
        <end position="70"/>
    </location>
</feature>
<dbReference type="RefSeq" id="WP_102080553.1">
    <property type="nucleotide sequence ID" value="NZ_CATVXE010000019.1"/>
</dbReference>
<dbReference type="Pfam" id="PF23843">
    <property type="entry name" value="DUF7210"/>
    <property type="match status" value="1"/>
</dbReference>
<accession>A0AAD2AY12</accession>
<evidence type="ECO:0000313" key="5">
    <source>
        <dbReference type="Proteomes" id="UP001190002"/>
    </source>
</evidence>
<name>A0AAD2AY12_9RALS</name>
<evidence type="ECO:0000313" key="3">
    <source>
        <dbReference type="EMBL" id="CAJ0692263.1"/>
    </source>
</evidence>
<sequence length="70" mass="7782">MTPQPTRLVLTRPHTHAGKSYGIGARIEVDDDTAEWLLAHDIATRDTTTPAKPARTETDLPPIQRKEPKP</sequence>
<evidence type="ECO:0000256" key="1">
    <source>
        <dbReference type="SAM" id="MobiDB-lite"/>
    </source>
</evidence>
<organism evidence="3 5">
    <name type="scientific">Ralstonia mannitolilytica</name>
    <dbReference type="NCBI Taxonomy" id="105219"/>
    <lineage>
        <taxon>Bacteria</taxon>
        <taxon>Pseudomonadati</taxon>
        <taxon>Pseudomonadota</taxon>
        <taxon>Betaproteobacteria</taxon>
        <taxon>Burkholderiales</taxon>
        <taxon>Burkholderiaceae</taxon>
        <taxon>Ralstonia</taxon>
    </lineage>
</organism>
<reference evidence="3 6" key="1">
    <citation type="submission" date="2023-07" db="EMBL/GenBank/DDBJ databases">
        <authorList>
            <person name="Peeters C."/>
        </authorList>
    </citation>
    <scope>NUCLEOTIDE SEQUENCE</scope>
    <source>
        <strain evidence="4 6">R-77569</strain>
        <strain evidence="3">R-77591</strain>
    </source>
</reference>
<evidence type="ECO:0000259" key="2">
    <source>
        <dbReference type="Pfam" id="PF23843"/>
    </source>
</evidence>
<dbReference type="InterPro" id="IPR055634">
    <property type="entry name" value="DUF7210"/>
</dbReference>
<gene>
    <name evidence="4" type="ORF">R77569_04758</name>
    <name evidence="3" type="ORF">R77591_03889</name>
</gene>
<dbReference type="Proteomes" id="UP001190452">
    <property type="component" value="Unassembled WGS sequence"/>
</dbReference>
<dbReference type="Proteomes" id="UP001190002">
    <property type="component" value="Unassembled WGS sequence"/>
</dbReference>
<evidence type="ECO:0000313" key="6">
    <source>
        <dbReference type="Proteomes" id="UP001190452"/>
    </source>
</evidence>
<feature type="domain" description="DUF7210" evidence="2">
    <location>
        <begin position="7"/>
        <end position="43"/>
    </location>
</feature>
<comment type="caution">
    <text evidence="3">The sequence shown here is derived from an EMBL/GenBank/DDBJ whole genome shotgun (WGS) entry which is preliminary data.</text>
</comment>
<evidence type="ECO:0000313" key="4">
    <source>
        <dbReference type="EMBL" id="CAJ0897969.1"/>
    </source>
</evidence>